<dbReference type="GO" id="GO:0006355">
    <property type="term" value="P:regulation of DNA-templated transcription"/>
    <property type="evidence" value="ECO:0007669"/>
    <property type="project" value="InterPro"/>
</dbReference>
<organism evidence="1 2">
    <name type="scientific">Azospirillum argentinense</name>
    <dbReference type="NCBI Taxonomy" id="2970906"/>
    <lineage>
        <taxon>Bacteria</taxon>
        <taxon>Pseudomonadati</taxon>
        <taxon>Pseudomonadota</taxon>
        <taxon>Alphaproteobacteria</taxon>
        <taxon>Rhodospirillales</taxon>
        <taxon>Azospirillaceae</taxon>
        <taxon>Azospirillum</taxon>
    </lineage>
</organism>
<evidence type="ECO:0000313" key="1">
    <source>
        <dbReference type="EMBL" id="QCN96782.1"/>
    </source>
</evidence>
<keyword evidence="1" id="KW-0614">Plasmid</keyword>
<dbReference type="EMBL" id="CP032322">
    <property type="protein sequence ID" value="QCN96782.1"/>
    <property type="molecule type" value="Genomic_DNA"/>
</dbReference>
<sequence length="82" mass="9246">MGKIVLEDVEEGTLDRLKALASSTGRTPEEEAKLLLAGALAREAGEHARRRDLLERMRRTAAMTRPDMDADITDLIREDRDR</sequence>
<protein>
    <recommendedName>
        <fullName evidence="3">Plasmid stabilization protein</fullName>
    </recommendedName>
</protein>
<dbReference type="SUPFAM" id="SSF47598">
    <property type="entry name" value="Ribbon-helix-helix"/>
    <property type="match status" value="1"/>
</dbReference>
<dbReference type="RefSeq" id="WP_014198665.1">
    <property type="nucleotide sequence ID" value="NZ_CP032322.1"/>
</dbReference>
<evidence type="ECO:0000313" key="2">
    <source>
        <dbReference type="Proteomes" id="UP000298595"/>
    </source>
</evidence>
<name>A0A4D8PDK4_9PROT</name>
<dbReference type="Proteomes" id="UP000298595">
    <property type="component" value="Plasmid p1"/>
</dbReference>
<dbReference type="InterPro" id="IPR010985">
    <property type="entry name" value="Ribbon_hlx_hlx"/>
</dbReference>
<geneLocation type="plasmid" evidence="1 2">
    <name>p1</name>
</geneLocation>
<evidence type="ECO:0008006" key="3">
    <source>
        <dbReference type="Google" id="ProtNLM"/>
    </source>
</evidence>
<gene>
    <name evidence="1" type="ORF">D3093_15795</name>
</gene>
<accession>A0A4D8PDK4</accession>
<dbReference type="AlphaFoldDB" id="A0A4D8PDK4"/>
<reference evidence="1 2" key="1">
    <citation type="submission" date="2018-09" db="EMBL/GenBank/DDBJ databases">
        <title>Whole genome based analysis of evolution and adaptive divergence in Indian and Brazilian strains of Azospirillum brasilense.</title>
        <authorList>
            <person name="Singh C."/>
            <person name="Tripathi A.K."/>
        </authorList>
    </citation>
    <scope>NUCLEOTIDE SEQUENCE [LARGE SCALE GENOMIC DNA]</scope>
    <source>
        <strain evidence="1 2">MTCC4035</strain>
        <plasmid evidence="1 2">p1</plasmid>
    </source>
</reference>
<dbReference type="KEGG" id="aare:D3093_15795"/>
<proteinExistence type="predicted"/>